<evidence type="ECO:0000256" key="1">
    <source>
        <dbReference type="SAM" id="MobiDB-lite"/>
    </source>
</evidence>
<comment type="caution">
    <text evidence="2">The sequence shown here is derived from an EMBL/GenBank/DDBJ whole genome shotgun (WGS) entry which is preliminary data.</text>
</comment>
<evidence type="ECO:0000313" key="2">
    <source>
        <dbReference type="EMBL" id="MDH2387378.1"/>
    </source>
</evidence>
<dbReference type="RefSeq" id="WP_279925490.1">
    <property type="nucleotide sequence ID" value="NZ_JARWBG010000001.1"/>
</dbReference>
<protein>
    <submittedName>
        <fullName evidence="2">Uncharacterized protein</fullName>
    </submittedName>
</protein>
<dbReference type="Proteomes" id="UP001223144">
    <property type="component" value="Unassembled WGS sequence"/>
</dbReference>
<feature type="compositionally biased region" description="Basic and acidic residues" evidence="1">
    <location>
        <begin position="35"/>
        <end position="53"/>
    </location>
</feature>
<accession>A0ABT6HGL7</accession>
<feature type="region of interest" description="Disordered" evidence="1">
    <location>
        <begin position="23"/>
        <end position="53"/>
    </location>
</feature>
<dbReference type="EMBL" id="JARWBG010000001">
    <property type="protein sequence ID" value="MDH2387378.1"/>
    <property type="molecule type" value="Genomic_DNA"/>
</dbReference>
<organism evidence="2 3">
    <name type="scientific">Streptomyces chengmaiensis</name>
    <dbReference type="NCBI Taxonomy" id="3040919"/>
    <lineage>
        <taxon>Bacteria</taxon>
        <taxon>Bacillati</taxon>
        <taxon>Actinomycetota</taxon>
        <taxon>Actinomycetes</taxon>
        <taxon>Kitasatosporales</taxon>
        <taxon>Streptomycetaceae</taxon>
        <taxon>Streptomyces</taxon>
    </lineage>
</organism>
<proteinExistence type="predicted"/>
<reference evidence="2 3" key="1">
    <citation type="submission" date="2023-04" db="EMBL/GenBank/DDBJ databases">
        <title>Streptomyces chengmaiensis sp. nov. isolated from the stem of mangrove plant in Hainan.</title>
        <authorList>
            <person name="Huang X."/>
            <person name="Zhou S."/>
            <person name="Chu X."/>
            <person name="Xie Y."/>
            <person name="Lin Y."/>
        </authorList>
    </citation>
    <scope>NUCLEOTIDE SEQUENCE [LARGE SCALE GENOMIC DNA]</scope>
    <source>
        <strain evidence="2 3">HNM0663</strain>
    </source>
</reference>
<gene>
    <name evidence="2" type="ORF">QCN29_00970</name>
</gene>
<name>A0ABT6HGL7_9ACTN</name>
<sequence length="53" mass="5987">MSEGSGRYARWIAGREGLIVRAEPPVEPEPVLEPEGDREPMLLESERLGDRRP</sequence>
<keyword evidence="3" id="KW-1185">Reference proteome</keyword>
<evidence type="ECO:0000313" key="3">
    <source>
        <dbReference type="Proteomes" id="UP001223144"/>
    </source>
</evidence>